<organism evidence="6 7">
    <name type="scientific">Paenibacillus enshidis</name>
    <dbReference type="NCBI Taxonomy" id="1458439"/>
    <lineage>
        <taxon>Bacteria</taxon>
        <taxon>Bacillati</taxon>
        <taxon>Bacillota</taxon>
        <taxon>Bacilli</taxon>
        <taxon>Bacillales</taxon>
        <taxon>Paenibacillaceae</taxon>
        <taxon>Paenibacillus</taxon>
    </lineage>
</organism>
<accession>A0ABV5AWF6</accession>
<feature type="transmembrane region" description="Helical" evidence="5">
    <location>
        <begin position="99"/>
        <end position="115"/>
    </location>
</feature>
<dbReference type="EMBL" id="JBHHMI010000017">
    <property type="protein sequence ID" value="MFB5268547.1"/>
    <property type="molecule type" value="Genomic_DNA"/>
</dbReference>
<name>A0ABV5AWF6_9BACL</name>
<dbReference type="Proteomes" id="UP001580346">
    <property type="component" value="Unassembled WGS sequence"/>
</dbReference>
<gene>
    <name evidence="6" type="ORF">ACE41H_17430</name>
</gene>
<feature type="transmembrane region" description="Helical" evidence="5">
    <location>
        <begin position="43"/>
        <end position="61"/>
    </location>
</feature>
<evidence type="ECO:0000256" key="5">
    <source>
        <dbReference type="SAM" id="Phobius"/>
    </source>
</evidence>
<sequence length="117" mass="12822">MNITLWIVQGLLAFGFMYSGWMKAFQHEKAKASWHWVNDIPKGLVSFIGIVELLGVLGLILPQALDIAPVLTPLAAAALAVVVLLGALFHVQRKEYRDIGVNIVFLVLALIVAIGRF</sequence>
<keyword evidence="4 5" id="KW-0472">Membrane</keyword>
<keyword evidence="2 5" id="KW-0812">Transmembrane</keyword>
<feature type="transmembrane region" description="Helical" evidence="5">
    <location>
        <begin position="67"/>
        <end position="87"/>
    </location>
</feature>
<reference evidence="6 7" key="1">
    <citation type="submission" date="2024-09" db="EMBL/GenBank/DDBJ databases">
        <title>Paenibacillus zeirhizospherea sp. nov., isolated from surface of the maize (Zea mays) roots in a horticulture field, Hungary.</title>
        <authorList>
            <person name="Marton D."/>
            <person name="Farkas M."/>
            <person name="Bedics A."/>
            <person name="Toth E."/>
            <person name="Tancsics A."/>
            <person name="Boka K."/>
            <person name="Maroti G."/>
            <person name="Kriszt B."/>
            <person name="Cserhati M."/>
        </authorList>
    </citation>
    <scope>NUCLEOTIDE SEQUENCE [LARGE SCALE GENOMIC DNA]</scope>
    <source>
        <strain evidence="6 7">KCTC 33519</strain>
    </source>
</reference>
<evidence type="ECO:0000313" key="6">
    <source>
        <dbReference type="EMBL" id="MFB5268547.1"/>
    </source>
</evidence>
<keyword evidence="3 5" id="KW-1133">Transmembrane helix</keyword>
<keyword evidence="7" id="KW-1185">Reference proteome</keyword>
<evidence type="ECO:0000256" key="2">
    <source>
        <dbReference type="ARBA" id="ARBA00022692"/>
    </source>
</evidence>
<evidence type="ECO:0000313" key="7">
    <source>
        <dbReference type="Proteomes" id="UP001580346"/>
    </source>
</evidence>
<dbReference type="InterPro" id="IPR032808">
    <property type="entry name" value="DoxX"/>
</dbReference>
<evidence type="ECO:0000256" key="1">
    <source>
        <dbReference type="ARBA" id="ARBA00004141"/>
    </source>
</evidence>
<proteinExistence type="predicted"/>
<dbReference type="RefSeq" id="WP_375356775.1">
    <property type="nucleotide sequence ID" value="NZ_JBHHMI010000017.1"/>
</dbReference>
<feature type="transmembrane region" description="Helical" evidence="5">
    <location>
        <begin position="6"/>
        <end position="22"/>
    </location>
</feature>
<comment type="subcellular location">
    <subcellularLocation>
        <location evidence="1">Membrane</location>
        <topology evidence="1">Multi-pass membrane protein</topology>
    </subcellularLocation>
</comment>
<evidence type="ECO:0000256" key="4">
    <source>
        <dbReference type="ARBA" id="ARBA00023136"/>
    </source>
</evidence>
<dbReference type="Pfam" id="PF13564">
    <property type="entry name" value="DoxX_2"/>
    <property type="match status" value="1"/>
</dbReference>
<comment type="caution">
    <text evidence="6">The sequence shown here is derived from an EMBL/GenBank/DDBJ whole genome shotgun (WGS) entry which is preliminary data.</text>
</comment>
<evidence type="ECO:0000256" key="3">
    <source>
        <dbReference type="ARBA" id="ARBA00022989"/>
    </source>
</evidence>
<protein>
    <submittedName>
        <fullName evidence="6">DoxX family protein</fullName>
    </submittedName>
</protein>